<dbReference type="KEGG" id="dpx:DAPPUDRAFT_259045"/>
<keyword evidence="3" id="KW-1185">Reference proteome</keyword>
<feature type="compositionally biased region" description="Polar residues" evidence="1">
    <location>
        <begin position="226"/>
        <end position="242"/>
    </location>
</feature>
<evidence type="ECO:0000313" key="3">
    <source>
        <dbReference type="Proteomes" id="UP000000305"/>
    </source>
</evidence>
<reference evidence="2 3" key="1">
    <citation type="journal article" date="2011" name="Science">
        <title>The ecoresponsive genome of Daphnia pulex.</title>
        <authorList>
            <person name="Colbourne J.K."/>
            <person name="Pfrender M.E."/>
            <person name="Gilbert D."/>
            <person name="Thomas W.K."/>
            <person name="Tucker A."/>
            <person name="Oakley T.H."/>
            <person name="Tokishita S."/>
            <person name="Aerts A."/>
            <person name="Arnold G.J."/>
            <person name="Basu M.K."/>
            <person name="Bauer D.J."/>
            <person name="Caceres C.E."/>
            <person name="Carmel L."/>
            <person name="Casola C."/>
            <person name="Choi J.H."/>
            <person name="Detter J.C."/>
            <person name="Dong Q."/>
            <person name="Dusheyko S."/>
            <person name="Eads B.D."/>
            <person name="Frohlich T."/>
            <person name="Geiler-Samerotte K.A."/>
            <person name="Gerlach D."/>
            <person name="Hatcher P."/>
            <person name="Jogdeo S."/>
            <person name="Krijgsveld J."/>
            <person name="Kriventseva E.V."/>
            <person name="Kultz D."/>
            <person name="Laforsch C."/>
            <person name="Lindquist E."/>
            <person name="Lopez J."/>
            <person name="Manak J.R."/>
            <person name="Muller J."/>
            <person name="Pangilinan J."/>
            <person name="Patwardhan R.P."/>
            <person name="Pitluck S."/>
            <person name="Pritham E.J."/>
            <person name="Rechtsteiner A."/>
            <person name="Rho M."/>
            <person name="Rogozin I.B."/>
            <person name="Sakarya O."/>
            <person name="Salamov A."/>
            <person name="Schaack S."/>
            <person name="Shapiro H."/>
            <person name="Shiga Y."/>
            <person name="Skalitzky C."/>
            <person name="Smith Z."/>
            <person name="Souvorov A."/>
            <person name="Sung W."/>
            <person name="Tang Z."/>
            <person name="Tsuchiya D."/>
            <person name="Tu H."/>
            <person name="Vos H."/>
            <person name="Wang M."/>
            <person name="Wolf Y.I."/>
            <person name="Yamagata H."/>
            <person name="Yamada T."/>
            <person name="Ye Y."/>
            <person name="Shaw J.R."/>
            <person name="Andrews J."/>
            <person name="Crease T.J."/>
            <person name="Tang H."/>
            <person name="Lucas S.M."/>
            <person name="Robertson H.M."/>
            <person name="Bork P."/>
            <person name="Koonin E.V."/>
            <person name="Zdobnov E.M."/>
            <person name="Grigoriev I.V."/>
            <person name="Lynch M."/>
            <person name="Boore J.L."/>
        </authorList>
    </citation>
    <scope>NUCLEOTIDE SEQUENCE [LARGE SCALE GENOMIC DNA]</scope>
</reference>
<dbReference type="InParanoid" id="E9HGG9"/>
<evidence type="ECO:0000313" key="2">
    <source>
        <dbReference type="EMBL" id="EFX69151.1"/>
    </source>
</evidence>
<feature type="region of interest" description="Disordered" evidence="1">
    <location>
        <begin position="223"/>
        <end position="244"/>
    </location>
</feature>
<gene>
    <name evidence="2" type="ORF">DAPPUDRAFT_259045</name>
</gene>
<accession>E9HGG9</accession>
<organism evidence="2 3">
    <name type="scientific">Daphnia pulex</name>
    <name type="common">Water flea</name>
    <dbReference type="NCBI Taxonomy" id="6669"/>
    <lineage>
        <taxon>Eukaryota</taxon>
        <taxon>Metazoa</taxon>
        <taxon>Ecdysozoa</taxon>
        <taxon>Arthropoda</taxon>
        <taxon>Crustacea</taxon>
        <taxon>Branchiopoda</taxon>
        <taxon>Diplostraca</taxon>
        <taxon>Cladocera</taxon>
        <taxon>Anomopoda</taxon>
        <taxon>Daphniidae</taxon>
        <taxon>Daphnia</taxon>
    </lineage>
</organism>
<protein>
    <submittedName>
        <fullName evidence="2">Uncharacterized protein</fullName>
    </submittedName>
</protein>
<dbReference type="AlphaFoldDB" id="E9HGG9"/>
<dbReference type="EMBL" id="GL732641">
    <property type="protein sequence ID" value="EFX69151.1"/>
    <property type="molecule type" value="Genomic_DNA"/>
</dbReference>
<name>E9HGG9_DAPPU</name>
<dbReference type="HOGENOM" id="CLU_669493_0_0_1"/>
<sequence>MGTTINSTTQQHQMFVLPGFVSCLIHPERATRHRSLLLNQQYQQDGTRSISGQESLPAWTEPTTEGNFSVFRDNRGPSAIRNNADDPSLFFIGIFTLLGHFRKTQLFHSIHTILQVEEEEEVVVVVVCKQTTAEVTDTEVERNRAGWKCAPIQNALPGRRHFQGPILKESFTISLLAGERRGIHERLARFLSARAYTLCNFLRGTENNQPPRAIPSGYYRRCASRGHQSQPRRTPYGATSRTAPPIPLAYLSAEKREALQQLELKIPSRSVAREAKNNIEQEERRIATLAQLNLQQAELNQKGAILHRSKRPSGPSGPPQTSTLTVCPRMPKLAINGPAGRTTPKQQEATMFNGNIISDKTTKHFDQIFGSSKVHFCTPRLCVVSDPSGSDTWLAAVSNNHHQLAESYGYH</sequence>
<evidence type="ECO:0000256" key="1">
    <source>
        <dbReference type="SAM" id="MobiDB-lite"/>
    </source>
</evidence>
<dbReference type="Proteomes" id="UP000000305">
    <property type="component" value="Unassembled WGS sequence"/>
</dbReference>
<proteinExistence type="predicted"/>